<feature type="chain" id="PRO_5040888373" evidence="4">
    <location>
        <begin position="24"/>
        <end position="460"/>
    </location>
</feature>
<evidence type="ECO:0000256" key="1">
    <source>
        <dbReference type="ARBA" id="ARBA00022729"/>
    </source>
</evidence>
<dbReference type="GO" id="GO:0016209">
    <property type="term" value="F:antioxidant activity"/>
    <property type="evidence" value="ECO:0007669"/>
    <property type="project" value="InterPro"/>
</dbReference>
<sequence length="460" mass="50116">MVSKAHFLAGVLALVACSSSARAADEANDPDAILRAATDLVKNAKSFTAEMDLEVKVGLPGLEHGKSAHYEVAAERPNRFLILRTDGDLGGTVASDGEKMVQYMSELRQYTEGEAPKSLDEFSTSVQGMMLVDGGMGGFMMALLSDDPMERLTGQVTSSEYIGIETFEGSECHHLKFIAKEWDYDIWVTTGDQPIIRRILPDVSKQLGEEEKELGYTVQISFRTKNWEFDPQLAEETFAFTPPASAELVESFTPNMPGPVEPPVVTVNPLIGQPAPTFALVKLDGDEAFSLKDAIGKQVIVLDFWATWCPPCVAGLPQLAEVAADFKGKPVGVYAVNLQEDVETIQKFLKDREIEINVLRDPEASVAEKYDVSGIPQTVLIGLDGRVHVVHVGLPNDLKGELTESINALLNREDLAAKELAKQDRPQTEPTEQDSEAEPASDEPANDEKSAADEQPAETP</sequence>
<dbReference type="PROSITE" id="PS51352">
    <property type="entry name" value="THIOREDOXIN_2"/>
    <property type="match status" value="1"/>
</dbReference>
<proteinExistence type="predicted"/>
<organism evidence="6 7">
    <name type="scientific">Aeoliella straminimaris</name>
    <dbReference type="NCBI Taxonomy" id="2954799"/>
    <lineage>
        <taxon>Bacteria</taxon>
        <taxon>Pseudomonadati</taxon>
        <taxon>Planctomycetota</taxon>
        <taxon>Planctomycetia</taxon>
        <taxon>Pirellulales</taxon>
        <taxon>Lacipirellulaceae</taxon>
        <taxon>Aeoliella</taxon>
    </lineage>
</organism>
<feature type="signal peptide" evidence="4">
    <location>
        <begin position="1"/>
        <end position="23"/>
    </location>
</feature>
<dbReference type="Gene3D" id="2.50.20.10">
    <property type="entry name" value="Lipoprotein localisation LolA/LolB/LppX"/>
    <property type="match status" value="1"/>
</dbReference>
<evidence type="ECO:0000256" key="3">
    <source>
        <dbReference type="SAM" id="MobiDB-lite"/>
    </source>
</evidence>
<dbReference type="CDD" id="cd02966">
    <property type="entry name" value="TlpA_like_family"/>
    <property type="match status" value="1"/>
</dbReference>
<feature type="domain" description="Thioredoxin" evidence="5">
    <location>
        <begin position="269"/>
        <end position="418"/>
    </location>
</feature>
<dbReference type="RefSeq" id="WP_252850387.1">
    <property type="nucleotide sequence ID" value="NZ_JAMXLR010000003.1"/>
</dbReference>
<dbReference type="InterPro" id="IPR000866">
    <property type="entry name" value="AhpC/TSA"/>
</dbReference>
<dbReference type="InterPro" id="IPR019207">
    <property type="entry name" value="DUF2092"/>
</dbReference>
<reference evidence="6" key="1">
    <citation type="submission" date="2022-06" db="EMBL/GenBank/DDBJ databases">
        <title>Aeoliella straminimaris, a novel planctomycete from sediments.</title>
        <authorList>
            <person name="Vitorino I.R."/>
            <person name="Lage O.M."/>
        </authorList>
    </citation>
    <scope>NUCLEOTIDE SEQUENCE</scope>
    <source>
        <strain evidence="6">ICT_H6.2</strain>
    </source>
</reference>
<dbReference type="Gene3D" id="3.40.30.10">
    <property type="entry name" value="Glutaredoxin"/>
    <property type="match status" value="1"/>
</dbReference>
<dbReference type="Proteomes" id="UP001155241">
    <property type="component" value="Unassembled WGS sequence"/>
</dbReference>
<keyword evidence="7" id="KW-1185">Reference proteome</keyword>
<dbReference type="PROSITE" id="PS00194">
    <property type="entry name" value="THIOREDOXIN_1"/>
    <property type="match status" value="1"/>
</dbReference>
<dbReference type="InterPro" id="IPR029046">
    <property type="entry name" value="LolA/LolB/LppX"/>
</dbReference>
<evidence type="ECO:0000256" key="2">
    <source>
        <dbReference type="ARBA" id="ARBA00023284"/>
    </source>
</evidence>
<dbReference type="EMBL" id="JAMXLR010000003">
    <property type="protein sequence ID" value="MCO6042285.1"/>
    <property type="molecule type" value="Genomic_DNA"/>
</dbReference>
<keyword evidence="1 4" id="KW-0732">Signal</keyword>
<feature type="region of interest" description="Disordered" evidence="3">
    <location>
        <begin position="417"/>
        <end position="460"/>
    </location>
</feature>
<name>A0A9X2F503_9BACT</name>
<evidence type="ECO:0000256" key="4">
    <source>
        <dbReference type="SAM" id="SignalP"/>
    </source>
</evidence>
<dbReference type="PANTHER" id="PTHR42852:SF17">
    <property type="entry name" value="THIOREDOXIN-LIKE PROTEIN HI_1115"/>
    <property type="match status" value="1"/>
</dbReference>
<dbReference type="PROSITE" id="PS51257">
    <property type="entry name" value="PROKAR_LIPOPROTEIN"/>
    <property type="match status" value="1"/>
</dbReference>
<dbReference type="InterPro" id="IPR050553">
    <property type="entry name" value="Thioredoxin_ResA/DsbE_sf"/>
</dbReference>
<keyword evidence="2" id="KW-0676">Redox-active center</keyword>
<feature type="compositionally biased region" description="Acidic residues" evidence="3">
    <location>
        <begin position="431"/>
        <end position="445"/>
    </location>
</feature>
<feature type="compositionally biased region" description="Basic and acidic residues" evidence="3">
    <location>
        <begin position="417"/>
        <end position="427"/>
    </location>
</feature>
<dbReference type="PANTHER" id="PTHR42852">
    <property type="entry name" value="THIOL:DISULFIDE INTERCHANGE PROTEIN DSBE"/>
    <property type="match status" value="1"/>
</dbReference>
<dbReference type="GO" id="GO:0016491">
    <property type="term" value="F:oxidoreductase activity"/>
    <property type="evidence" value="ECO:0007669"/>
    <property type="project" value="InterPro"/>
</dbReference>
<dbReference type="InterPro" id="IPR036249">
    <property type="entry name" value="Thioredoxin-like_sf"/>
</dbReference>
<evidence type="ECO:0000313" key="7">
    <source>
        <dbReference type="Proteomes" id="UP001155241"/>
    </source>
</evidence>
<dbReference type="InterPro" id="IPR013766">
    <property type="entry name" value="Thioredoxin_domain"/>
</dbReference>
<dbReference type="SUPFAM" id="SSF89392">
    <property type="entry name" value="Prokaryotic lipoproteins and lipoprotein localization factors"/>
    <property type="match status" value="1"/>
</dbReference>
<comment type="caution">
    <text evidence="6">The sequence shown here is derived from an EMBL/GenBank/DDBJ whole genome shotgun (WGS) entry which is preliminary data.</text>
</comment>
<dbReference type="Pfam" id="PF00578">
    <property type="entry name" value="AhpC-TSA"/>
    <property type="match status" value="1"/>
</dbReference>
<dbReference type="InterPro" id="IPR017937">
    <property type="entry name" value="Thioredoxin_CS"/>
</dbReference>
<accession>A0A9X2F503</accession>
<evidence type="ECO:0000259" key="5">
    <source>
        <dbReference type="PROSITE" id="PS51352"/>
    </source>
</evidence>
<gene>
    <name evidence="6" type="ORF">NG895_00055</name>
</gene>
<protein>
    <submittedName>
        <fullName evidence="6">DUF2092 domain-containing protein</fullName>
    </submittedName>
</protein>
<evidence type="ECO:0000313" key="6">
    <source>
        <dbReference type="EMBL" id="MCO6042285.1"/>
    </source>
</evidence>
<dbReference type="SUPFAM" id="SSF52833">
    <property type="entry name" value="Thioredoxin-like"/>
    <property type="match status" value="1"/>
</dbReference>
<dbReference type="Pfam" id="PF09865">
    <property type="entry name" value="DUF2092"/>
    <property type="match status" value="1"/>
</dbReference>
<dbReference type="AlphaFoldDB" id="A0A9X2F503"/>